<proteinExistence type="predicted"/>
<name>A0ABW5M2L1_9BACT</name>
<comment type="caution">
    <text evidence="1">The sequence shown here is derived from an EMBL/GenBank/DDBJ whole genome shotgun (WGS) entry which is preliminary data.</text>
</comment>
<dbReference type="RefSeq" id="WP_381521263.1">
    <property type="nucleotide sequence ID" value="NZ_JBHULN010000003.1"/>
</dbReference>
<reference evidence="2" key="1">
    <citation type="journal article" date="2019" name="Int. J. Syst. Evol. Microbiol.">
        <title>The Global Catalogue of Microorganisms (GCM) 10K type strain sequencing project: providing services to taxonomists for standard genome sequencing and annotation.</title>
        <authorList>
            <consortium name="The Broad Institute Genomics Platform"/>
            <consortium name="The Broad Institute Genome Sequencing Center for Infectious Disease"/>
            <person name="Wu L."/>
            <person name="Ma J."/>
        </authorList>
    </citation>
    <scope>NUCLEOTIDE SEQUENCE [LARGE SCALE GENOMIC DNA]</scope>
    <source>
        <strain evidence="2">KCTC 42805</strain>
    </source>
</reference>
<sequence>MNSANFGQTTNTGFLVSGFPSWQVEVGNLRRNYTLLESMLGQSSMLSAEVAANYRSVQQLLTKTLEQFLIELDKADSRNALGRPTTDALLMKHASTMRQVNKFVSKLLREQQVTVN</sequence>
<organism evidence="1 2">
    <name type="scientific">Spirosoma soli</name>
    <dbReference type="NCBI Taxonomy" id="1770529"/>
    <lineage>
        <taxon>Bacteria</taxon>
        <taxon>Pseudomonadati</taxon>
        <taxon>Bacteroidota</taxon>
        <taxon>Cytophagia</taxon>
        <taxon>Cytophagales</taxon>
        <taxon>Cytophagaceae</taxon>
        <taxon>Spirosoma</taxon>
    </lineage>
</organism>
<evidence type="ECO:0000313" key="2">
    <source>
        <dbReference type="Proteomes" id="UP001597469"/>
    </source>
</evidence>
<gene>
    <name evidence="1" type="ORF">ACFSUS_07760</name>
</gene>
<dbReference type="Proteomes" id="UP001597469">
    <property type="component" value="Unassembled WGS sequence"/>
</dbReference>
<keyword evidence="2" id="KW-1185">Reference proteome</keyword>
<protein>
    <submittedName>
        <fullName evidence="1">Uncharacterized protein</fullName>
    </submittedName>
</protein>
<evidence type="ECO:0000313" key="1">
    <source>
        <dbReference type="EMBL" id="MFD2570524.1"/>
    </source>
</evidence>
<dbReference type="EMBL" id="JBHULN010000003">
    <property type="protein sequence ID" value="MFD2570524.1"/>
    <property type="molecule type" value="Genomic_DNA"/>
</dbReference>
<accession>A0ABW5M2L1</accession>